<dbReference type="Proteomes" id="UP000009273">
    <property type="component" value="Segment"/>
</dbReference>
<protein>
    <submittedName>
        <fullName evidence="3">Gp687</fullName>
    </submittedName>
</protein>
<feature type="transmembrane region" description="Helical" evidence="2">
    <location>
        <begin position="20"/>
        <end position="40"/>
    </location>
</feature>
<keyword evidence="2" id="KW-1133">Transmembrane helix</keyword>
<keyword evidence="1" id="KW-0175">Coiled coil</keyword>
<evidence type="ECO:0000313" key="4">
    <source>
        <dbReference type="Proteomes" id="UP000009273"/>
    </source>
</evidence>
<evidence type="ECO:0000256" key="2">
    <source>
        <dbReference type="SAM" id="Phobius"/>
    </source>
</evidence>
<dbReference type="EMBL" id="JN638751">
    <property type="protein sequence ID" value="AEO93930.1"/>
    <property type="molecule type" value="Genomic_DNA"/>
</dbReference>
<feature type="coiled-coil region" evidence="1">
    <location>
        <begin position="43"/>
        <end position="126"/>
    </location>
</feature>
<name>G3MB67_9CAUD</name>
<evidence type="ECO:0000313" key="3">
    <source>
        <dbReference type="EMBL" id="AEO93930.1"/>
    </source>
</evidence>
<dbReference type="Gene3D" id="1.20.5.1700">
    <property type="match status" value="1"/>
</dbReference>
<gene>
    <name evidence="3" type="primary">687</name>
    <name evidence="3" type="ORF">G_687</name>
</gene>
<keyword evidence="2" id="KW-0812">Transmembrane</keyword>
<dbReference type="GeneID" id="18563895"/>
<organism evidence="3 4">
    <name type="scientific">Bacillus phage G</name>
    <dbReference type="NCBI Taxonomy" id="2884420"/>
    <lineage>
        <taxon>Viruses</taxon>
        <taxon>Duplodnaviria</taxon>
        <taxon>Heunggongvirae</taxon>
        <taxon>Uroviricota</taxon>
        <taxon>Caudoviricetes</taxon>
        <taxon>Donellivirus</taxon>
        <taxon>Donellivirus gee</taxon>
    </lineage>
</organism>
<proteinExistence type="predicted"/>
<dbReference type="KEGG" id="vg:18563895"/>
<evidence type="ECO:0000256" key="1">
    <source>
        <dbReference type="SAM" id="Coils"/>
    </source>
</evidence>
<sequence length="133" mass="15364">MQNPNRKTASVSKFVTWKNILLVTISILLIGSMITIWVGYNQITERNEQIDKLSNDVVEISKQLKETKTKNEENEKVIGALNAEVTKQKETVSSLNDEINSHKTLIEKFKVENQKLKNDNNDLTKKYREFVKP</sequence>
<keyword evidence="2" id="KW-0472">Membrane</keyword>
<dbReference type="RefSeq" id="YP_009015979.1">
    <property type="nucleotide sequence ID" value="NC_023719.1"/>
</dbReference>
<keyword evidence="4" id="KW-1185">Reference proteome</keyword>
<reference evidence="3 4" key="1">
    <citation type="submission" date="2011-09" db="EMBL/GenBank/DDBJ databases">
        <authorList>
            <person name="Pope W.H."/>
            <person name="Pedulla M.L."/>
            <person name="Ford M.E."/>
            <person name="Peebles C.L."/>
            <person name="Hatfull G.H."/>
            <person name="Hendrix R.W."/>
        </authorList>
    </citation>
    <scope>NUCLEOTIDE SEQUENCE [LARGE SCALE GENOMIC DNA]</scope>
    <source>
        <strain evidence="3">G</strain>
    </source>
</reference>
<accession>G3MB67</accession>